<dbReference type="Proteomes" id="UP000245340">
    <property type="component" value="Unplaced"/>
</dbReference>
<gene>
    <name evidence="2" type="primary">LOC101379500</name>
</gene>
<dbReference type="InterPro" id="IPR029058">
    <property type="entry name" value="AB_hydrolase_fold"/>
</dbReference>
<protein>
    <submittedName>
        <fullName evidence="2">Abhydrolase domain-containing protein FAM108B1-like</fullName>
    </submittedName>
</protein>
<dbReference type="GO" id="GO:0099175">
    <property type="term" value="P:regulation of postsynapse organization"/>
    <property type="evidence" value="ECO:0007669"/>
    <property type="project" value="TreeGrafter"/>
</dbReference>
<organism evidence="1 2">
    <name type="scientific">Odobenus rosmarus divergens</name>
    <name type="common">Pacific walrus</name>
    <dbReference type="NCBI Taxonomy" id="9708"/>
    <lineage>
        <taxon>Eukaryota</taxon>
        <taxon>Metazoa</taxon>
        <taxon>Chordata</taxon>
        <taxon>Craniata</taxon>
        <taxon>Vertebrata</taxon>
        <taxon>Euteleostomi</taxon>
        <taxon>Mammalia</taxon>
        <taxon>Eutheria</taxon>
        <taxon>Laurasiatheria</taxon>
        <taxon>Carnivora</taxon>
        <taxon>Caniformia</taxon>
        <taxon>Pinnipedia</taxon>
        <taxon>Odobenidae</taxon>
        <taxon>Odobenus</taxon>
    </lineage>
</organism>
<dbReference type="RefSeq" id="XP_004416739.1">
    <property type="nucleotide sequence ID" value="XM_004416682.1"/>
</dbReference>
<accession>A0A9B0M1B4</accession>
<name>A0A9B0M1B4_ODORO</name>
<dbReference type="Gene3D" id="3.40.50.1820">
    <property type="entry name" value="alpha/beta hydrolase"/>
    <property type="match status" value="1"/>
</dbReference>
<dbReference type="GO" id="GO:0043197">
    <property type="term" value="C:dendritic spine"/>
    <property type="evidence" value="ECO:0007669"/>
    <property type="project" value="UniProtKB-SubCell"/>
</dbReference>
<reference evidence="2" key="1">
    <citation type="submission" date="2025-08" db="UniProtKB">
        <authorList>
            <consortium name="RefSeq"/>
        </authorList>
    </citation>
    <scope>IDENTIFICATION</scope>
</reference>
<sequence>MVNEKKPVMFPIPESTGFMKKRSYSVQILAFQEVSVVGAAGTLLLCFDCSVPQESKSIGPIKNSPSEKRHIASLEKNLYADIEAAWLVLMTRYGIDPENVSKYGHSRGTGPSVGLAAQSESAAATIHSPLTSGMEVTFPDTKKTYCLDTFPNIDKNSKITSPVLIIHGAEDEVNDFSRGLPLFEHCQRPMEPLWVKGAGQNDVEIYRWYLERLNQFVSQKLLNL</sequence>
<evidence type="ECO:0000313" key="1">
    <source>
        <dbReference type="Proteomes" id="UP000245340"/>
    </source>
</evidence>
<dbReference type="GO" id="GO:0098839">
    <property type="term" value="C:postsynaptic density membrane"/>
    <property type="evidence" value="ECO:0007669"/>
    <property type="project" value="UniProtKB-SubCell"/>
</dbReference>
<dbReference type="AlphaFoldDB" id="A0A9B0M1B4"/>
<dbReference type="SUPFAM" id="SSF53474">
    <property type="entry name" value="alpha/beta-Hydrolases"/>
    <property type="match status" value="1"/>
</dbReference>
<dbReference type="PANTHER" id="PTHR12277">
    <property type="entry name" value="ALPHA/BETA HYDROLASE DOMAIN-CONTAINING PROTEIN"/>
    <property type="match status" value="1"/>
</dbReference>
<dbReference type="GO" id="GO:0008474">
    <property type="term" value="F:palmitoyl-(protein) hydrolase activity"/>
    <property type="evidence" value="ECO:0007669"/>
    <property type="project" value="UniProtKB-EC"/>
</dbReference>
<keyword evidence="1" id="KW-1185">Reference proteome</keyword>
<dbReference type="PANTHER" id="PTHR12277:SF48">
    <property type="entry name" value="ALPHA_BETA HYDROLASE DOMAIN-CONTAINING PROTEIN 17B"/>
    <property type="match status" value="1"/>
</dbReference>
<evidence type="ECO:0000313" key="2">
    <source>
        <dbReference type="RefSeq" id="XP_004416739.1"/>
    </source>
</evidence>
<dbReference type="GO" id="GO:0055038">
    <property type="term" value="C:recycling endosome membrane"/>
    <property type="evidence" value="ECO:0007669"/>
    <property type="project" value="UniProtKB-SubCell"/>
</dbReference>
<proteinExistence type="predicted"/>